<dbReference type="STRING" id="1512.GCA_900049235_03366"/>
<comment type="caution">
    <text evidence="2">The sequence shown here is derived from an EMBL/GenBank/DDBJ whole genome shotgun (WGS) entry which is preliminary data.</text>
</comment>
<evidence type="ECO:0000313" key="3">
    <source>
        <dbReference type="Proteomes" id="UP000002970"/>
    </source>
</evidence>
<dbReference type="HOGENOM" id="CLU_902273_0_0_9"/>
<proteinExistence type="predicted"/>
<dbReference type="Proteomes" id="UP000002970">
    <property type="component" value="Unassembled WGS sequence"/>
</dbReference>
<dbReference type="Pfam" id="PF14058">
    <property type="entry name" value="PcfK"/>
    <property type="match status" value="1"/>
</dbReference>
<feature type="region of interest" description="Disordered" evidence="1">
    <location>
        <begin position="240"/>
        <end position="308"/>
    </location>
</feature>
<sequence>MHYALGDNQDYEHEWSKAVLEYLENGYSSEDSKSEVEVGNTTYKILKREKVTAFYDADGNTLFDIENDRLKEEYEAMDFSASEPQSEMGKAISNIEQQAFEQAVNDDIDADDTIPMGTASLKEIVEGIPAPTPEEIESAKENNNSSVYIGVVGAVTKLQEELKKAKDKSFADPIIKHLIERCRGSESLASDVCQDHKTWEKCYKYIYEQARKQAKGSSCAVRDDVVYEWAEDYFHKDDKAEEDKKAKEAAERKKKQDEKTKTDSKKKEVSKLAVEPEKKTEAPKPEAKPKRNNKDMDGQLDMFSLLGM</sequence>
<dbReference type="eggNOG" id="ENOG50326R2">
    <property type="taxonomic scope" value="Bacteria"/>
</dbReference>
<dbReference type="InterPro" id="IPR025624">
    <property type="entry name" value="PcfK"/>
</dbReference>
<accession>E7GQC5</accession>
<name>E7GQC5_CLOS6</name>
<gene>
    <name evidence="2" type="ORF">HMPREF9474_03120</name>
</gene>
<keyword evidence="3" id="KW-1185">Reference proteome</keyword>
<feature type="compositionally biased region" description="Basic and acidic residues" evidence="1">
    <location>
        <begin position="240"/>
        <end position="297"/>
    </location>
</feature>
<dbReference type="AlphaFoldDB" id="E7GQC5"/>
<protein>
    <submittedName>
        <fullName evidence="2">Uncharacterized protein</fullName>
    </submittedName>
</protein>
<dbReference type="EMBL" id="ADLQ01000071">
    <property type="protein sequence ID" value="EGA92972.1"/>
    <property type="molecule type" value="Genomic_DNA"/>
</dbReference>
<evidence type="ECO:0000256" key="1">
    <source>
        <dbReference type="SAM" id="MobiDB-lite"/>
    </source>
</evidence>
<evidence type="ECO:0000313" key="2">
    <source>
        <dbReference type="EMBL" id="EGA92972.1"/>
    </source>
</evidence>
<reference evidence="2 3" key="1">
    <citation type="submission" date="2010-12" db="EMBL/GenBank/DDBJ databases">
        <title>The Genome Sequence of Clostridium symbiosum strain WAL-14163.</title>
        <authorList>
            <person name="Earl A."/>
            <person name="Ward D."/>
            <person name="Feldgarden M."/>
            <person name="Gevers D."/>
            <person name="Finegold S.M."/>
            <person name="Summanen P.H."/>
            <person name="Molitoris D.R."/>
            <person name="Vaisanen M.L."/>
            <person name="Daigneault M."/>
            <person name="Young S.K."/>
            <person name="Zeng Q."/>
            <person name="Gargeya S."/>
            <person name="Fitzgerald M."/>
            <person name="Haas B."/>
            <person name="Abouelleil A."/>
            <person name="Alvarado L."/>
            <person name="Arachchi H.M."/>
            <person name="Berlin A."/>
            <person name="Brown A."/>
            <person name="Chapman S.B."/>
            <person name="Chen Z."/>
            <person name="Dunbar C."/>
            <person name="Freedman E."/>
            <person name="Gearin G."/>
            <person name="Gellesch M."/>
            <person name="Goldberg J."/>
            <person name="Griggs A."/>
            <person name="Gujja S."/>
            <person name="Heilman E."/>
            <person name="Heiman D."/>
            <person name="Howarth C."/>
            <person name="Larson L."/>
            <person name="Lui A."/>
            <person name="MacDonald P.J.P."/>
            <person name="Mehta T."/>
            <person name="Montmayeur A."/>
            <person name="Murphy C."/>
            <person name="Neiman D."/>
            <person name="Pearson M."/>
            <person name="Priest M."/>
            <person name="Roberts A."/>
            <person name="Saif S."/>
            <person name="Shea T."/>
            <person name="Shenoy N."/>
            <person name="Sisk P."/>
            <person name="Stolte C."/>
            <person name="Sykes S."/>
            <person name="White J."/>
            <person name="Yandava C."/>
            <person name="Nusbaum C."/>
            <person name="Birren B."/>
        </authorList>
    </citation>
    <scope>NUCLEOTIDE SEQUENCE [LARGE SCALE GENOMIC DNA]</scope>
    <source>
        <strain evidence="2 3">WAL-14163</strain>
    </source>
</reference>
<organism evidence="2 3">
    <name type="scientific">Clostridium symbiosum (strain WAL-14163)</name>
    <dbReference type="NCBI Taxonomy" id="742740"/>
    <lineage>
        <taxon>Bacteria</taxon>
        <taxon>Bacillati</taxon>
        <taxon>Bacillota</taxon>
        <taxon>Clostridia</taxon>
        <taxon>Lachnospirales</taxon>
        <taxon>Lachnospiraceae</taxon>
        <taxon>Otoolea</taxon>
    </lineage>
</organism>